<dbReference type="EMBL" id="SACS01000011">
    <property type="protein sequence ID" value="RVU37275.1"/>
    <property type="molecule type" value="Genomic_DNA"/>
</dbReference>
<dbReference type="Gene3D" id="2.60.40.3340">
    <property type="entry name" value="Domain of unknown function DUF4426"/>
    <property type="match status" value="1"/>
</dbReference>
<dbReference type="AlphaFoldDB" id="A0A437QRY5"/>
<dbReference type="OrthoDB" id="8563353at2"/>
<proteinExistence type="predicted"/>
<evidence type="ECO:0000313" key="2">
    <source>
        <dbReference type="EMBL" id="RVU37275.1"/>
    </source>
</evidence>
<comment type="caution">
    <text evidence="2">The sequence shown here is derived from an EMBL/GenBank/DDBJ whole genome shotgun (WGS) entry which is preliminary data.</text>
</comment>
<accession>A0A437QRY5</accession>
<protein>
    <submittedName>
        <fullName evidence="2">DUF4426 domain-containing protein</fullName>
    </submittedName>
</protein>
<sequence>MSVGLFSAGQVSAEQKKQLGPWDVHYIAMPSTLIDPVIAKAYQLERTKFQGLVNISVLNSGDQAAQQVSIEGVAKNLLGQQKELVFREVVEGKAIYYLAQLPYRNEERFTFTLQIKQGDVSQQLQFTHTFYVD</sequence>
<keyword evidence="3" id="KW-1185">Reference proteome</keyword>
<feature type="domain" description="DUF4426" evidence="1">
    <location>
        <begin position="16"/>
        <end position="133"/>
    </location>
</feature>
<organism evidence="2 3">
    <name type="scientific">Rheinheimera riviphila</name>
    <dbReference type="NCBI Taxonomy" id="1834037"/>
    <lineage>
        <taxon>Bacteria</taxon>
        <taxon>Pseudomonadati</taxon>
        <taxon>Pseudomonadota</taxon>
        <taxon>Gammaproteobacteria</taxon>
        <taxon>Chromatiales</taxon>
        <taxon>Chromatiaceae</taxon>
        <taxon>Rheinheimera</taxon>
    </lineage>
</organism>
<evidence type="ECO:0000259" key="1">
    <source>
        <dbReference type="Pfam" id="PF14467"/>
    </source>
</evidence>
<gene>
    <name evidence="2" type="ORF">EOE67_11640</name>
</gene>
<dbReference type="Proteomes" id="UP000283077">
    <property type="component" value="Unassembled WGS sequence"/>
</dbReference>
<dbReference type="InterPro" id="IPR025218">
    <property type="entry name" value="DUF4426"/>
</dbReference>
<name>A0A437QRY5_9GAMM</name>
<dbReference type="Pfam" id="PF14467">
    <property type="entry name" value="DUF4426"/>
    <property type="match status" value="1"/>
</dbReference>
<evidence type="ECO:0000313" key="3">
    <source>
        <dbReference type="Proteomes" id="UP000283077"/>
    </source>
</evidence>
<reference evidence="2 3" key="1">
    <citation type="submission" date="2019-01" db="EMBL/GenBank/DDBJ databases">
        <authorList>
            <person name="Chen W.-M."/>
        </authorList>
    </citation>
    <scope>NUCLEOTIDE SEQUENCE [LARGE SCALE GENOMIC DNA]</scope>
    <source>
        <strain evidence="2 3">KYPC3</strain>
    </source>
</reference>